<accession>A0A6N8JAY7</accession>
<proteinExistence type="predicted"/>
<name>A0A6N8JAY7_9BACT</name>
<organism evidence="2 3">
    <name type="scientific">Chitinophaga oryziterrae</name>
    <dbReference type="NCBI Taxonomy" id="1031224"/>
    <lineage>
        <taxon>Bacteria</taxon>
        <taxon>Pseudomonadati</taxon>
        <taxon>Bacteroidota</taxon>
        <taxon>Chitinophagia</taxon>
        <taxon>Chitinophagales</taxon>
        <taxon>Chitinophagaceae</taxon>
        <taxon>Chitinophaga</taxon>
    </lineage>
</organism>
<dbReference type="RefSeq" id="WP_157300058.1">
    <property type="nucleotide sequence ID" value="NZ_BAAAZB010000025.1"/>
</dbReference>
<dbReference type="AlphaFoldDB" id="A0A6N8JAY7"/>
<gene>
    <name evidence="2" type="ORF">GO495_12605</name>
</gene>
<comment type="caution">
    <text evidence="2">The sequence shown here is derived from an EMBL/GenBank/DDBJ whole genome shotgun (WGS) entry which is preliminary data.</text>
</comment>
<protein>
    <submittedName>
        <fullName evidence="2">Uncharacterized protein</fullName>
    </submittedName>
</protein>
<evidence type="ECO:0000313" key="2">
    <source>
        <dbReference type="EMBL" id="MVT41429.1"/>
    </source>
</evidence>
<evidence type="ECO:0000313" key="3">
    <source>
        <dbReference type="Proteomes" id="UP000468388"/>
    </source>
</evidence>
<feature type="region of interest" description="Disordered" evidence="1">
    <location>
        <begin position="1"/>
        <end position="51"/>
    </location>
</feature>
<sequence>MSLLNNNKKVGKKGNQAKPNVPGANPNAFIQSNKNAAFTKKPIKTGGTRGS</sequence>
<reference evidence="2 3" key="1">
    <citation type="submission" date="2019-12" db="EMBL/GenBank/DDBJ databases">
        <title>The draft genomic sequence of strain Chitinophaga oryziterrae JCM 16595.</title>
        <authorList>
            <person name="Zhang X."/>
        </authorList>
    </citation>
    <scope>NUCLEOTIDE SEQUENCE [LARGE SCALE GENOMIC DNA]</scope>
    <source>
        <strain evidence="2 3">JCM 16595</strain>
    </source>
</reference>
<dbReference type="Proteomes" id="UP000468388">
    <property type="component" value="Unassembled WGS sequence"/>
</dbReference>
<keyword evidence="3" id="KW-1185">Reference proteome</keyword>
<evidence type="ECO:0000256" key="1">
    <source>
        <dbReference type="SAM" id="MobiDB-lite"/>
    </source>
</evidence>
<dbReference type="EMBL" id="WRXO01000003">
    <property type="protein sequence ID" value="MVT41429.1"/>
    <property type="molecule type" value="Genomic_DNA"/>
</dbReference>